<dbReference type="AlphaFoldDB" id="A0A4Y6Q0N0"/>
<feature type="compositionally biased region" description="Low complexity" evidence="1">
    <location>
        <begin position="38"/>
        <end position="50"/>
    </location>
</feature>
<organism evidence="2 3">
    <name type="scientific">Persicimonas caeni</name>
    <dbReference type="NCBI Taxonomy" id="2292766"/>
    <lineage>
        <taxon>Bacteria</taxon>
        <taxon>Deltaproteobacteria</taxon>
        <taxon>Bradymonadales</taxon>
        <taxon>Bradymonadaceae</taxon>
        <taxon>Persicimonas</taxon>
    </lineage>
</organism>
<evidence type="ECO:0008006" key="4">
    <source>
        <dbReference type="Google" id="ProtNLM"/>
    </source>
</evidence>
<dbReference type="EMBL" id="CP041186">
    <property type="protein sequence ID" value="QDG54040.1"/>
    <property type="molecule type" value="Genomic_DNA"/>
</dbReference>
<dbReference type="RefSeq" id="WP_141200489.1">
    <property type="nucleotide sequence ID" value="NZ_CP042468.1"/>
</dbReference>
<reference evidence="2 3" key="1">
    <citation type="submission" date="2019-06" db="EMBL/GenBank/DDBJ databases">
        <title>Persicimonas caeni gen. nov., sp. nov., a predatory bacterium isolated from solar saltern.</title>
        <authorList>
            <person name="Wang S."/>
        </authorList>
    </citation>
    <scope>NUCLEOTIDE SEQUENCE [LARGE SCALE GENOMIC DNA]</scope>
    <source>
        <strain evidence="2 3">YN101</strain>
    </source>
</reference>
<gene>
    <name evidence="2" type="ORF">FIV42_25850</name>
</gene>
<name>A0A4Y6Q0N0_PERCE</name>
<evidence type="ECO:0000313" key="2">
    <source>
        <dbReference type="EMBL" id="QDG54040.1"/>
    </source>
</evidence>
<proteinExistence type="predicted"/>
<dbReference type="Gene3D" id="2.60.40.10">
    <property type="entry name" value="Immunoglobulins"/>
    <property type="match status" value="3"/>
</dbReference>
<protein>
    <recommendedName>
        <fullName evidence="4">Choice-of-anchor D domain-containing protein</fullName>
    </recommendedName>
</protein>
<accession>A0A5B8YCH9</accession>
<keyword evidence="3" id="KW-1185">Reference proteome</keyword>
<dbReference type="OrthoDB" id="5479562at2"/>
<feature type="region of interest" description="Disordered" evidence="1">
    <location>
        <begin position="26"/>
        <end position="56"/>
    </location>
</feature>
<evidence type="ECO:0000313" key="3">
    <source>
        <dbReference type="Proteomes" id="UP000315995"/>
    </source>
</evidence>
<dbReference type="Proteomes" id="UP000315995">
    <property type="component" value="Chromosome"/>
</dbReference>
<accession>A0A4Y6Q0N0</accession>
<sequence length="553" mass="60992">MGGNEVLDKTNWLTALAMILTTVACSDPPSPPARDVGTADTADGGLADALTTRDEPDIATDDEVVFGRVPPNTDDSNWEGEWKRMTVQNVGEAPLVIEDIYVTGSDNFRVTYPAQGAEVGDVSRDTESWPETLAPDASFDVRVWFRPDDNLPEQATLVFETNDPDESVREVLLWGGSGPPCLEVRPGDQINLAQGEPGQEVRERVYLQNCSRSRPLQVSRVQMSDDDEGRFGLESASTPVEVPPGERIWFDVVFQSVDEQTHTGEVLITSDDPSHGQIRLPVFARGASDTDCPFARADAWVAGSDERTRPIVTSPLEGIMLDASRSFDFDGSVERYEWTILERPEGSSARILPSSDSVEARFFVDLAGFYMVGLEVYDDEGNASCNGRQLVIVEAVVADDIYIELLWETPGDSDPTDYDGTDLDLHYLHPQGEWDQAPWDVWGYNAMPDWGMQGDQEDDPRLLSDDTYGGGPEVIAHSQLESVEYRLGVFYRGDNDLGPSYATVRVYVGGELEWAYPAKELSQTGAFWEVATIEGPDGSITPVDEVYEGFPEE</sequence>
<dbReference type="InterPro" id="IPR013783">
    <property type="entry name" value="Ig-like_fold"/>
</dbReference>
<evidence type="ECO:0000256" key="1">
    <source>
        <dbReference type="SAM" id="MobiDB-lite"/>
    </source>
</evidence>